<feature type="compositionally biased region" description="Polar residues" evidence="1">
    <location>
        <begin position="145"/>
        <end position="154"/>
    </location>
</feature>
<dbReference type="AlphaFoldDB" id="A0A4Y7SHP7"/>
<dbReference type="Proteomes" id="UP000298030">
    <property type="component" value="Unassembled WGS sequence"/>
</dbReference>
<dbReference type="OrthoDB" id="4860686at2759"/>
<evidence type="ECO:0000313" key="4">
    <source>
        <dbReference type="Proteomes" id="UP000298030"/>
    </source>
</evidence>
<dbReference type="EMBL" id="QPFP01000112">
    <property type="protein sequence ID" value="TEB21376.1"/>
    <property type="molecule type" value="Genomic_DNA"/>
</dbReference>
<protein>
    <submittedName>
        <fullName evidence="3">Uncharacterized protein</fullName>
    </submittedName>
</protein>
<evidence type="ECO:0000256" key="1">
    <source>
        <dbReference type="SAM" id="MobiDB-lite"/>
    </source>
</evidence>
<accession>A0A4Y7SHP7</accession>
<organism evidence="3 4">
    <name type="scientific">Coprinellus micaceus</name>
    <name type="common">Glistening ink-cap mushroom</name>
    <name type="synonym">Coprinus micaceus</name>
    <dbReference type="NCBI Taxonomy" id="71717"/>
    <lineage>
        <taxon>Eukaryota</taxon>
        <taxon>Fungi</taxon>
        <taxon>Dikarya</taxon>
        <taxon>Basidiomycota</taxon>
        <taxon>Agaricomycotina</taxon>
        <taxon>Agaricomycetes</taxon>
        <taxon>Agaricomycetidae</taxon>
        <taxon>Agaricales</taxon>
        <taxon>Agaricineae</taxon>
        <taxon>Psathyrellaceae</taxon>
        <taxon>Coprinellus</taxon>
    </lineage>
</organism>
<sequence>MHVKRAIPATLVTLATSAVVAADRLVVVEGCDAGIGGSIVCPIYYATWHTDFGFYDIDSHNGCHTSSISVPGMTEFCIDWSLHRGHFTFSHQGYTRCFTRRDTQWFSGEGCWGVECWRSEWVEVLLCPLSLRGAGMDHGTETSVSVSEISQGSVNPPGETAVLGGK</sequence>
<name>A0A4Y7SHP7_COPMI</name>
<keyword evidence="4" id="KW-1185">Reference proteome</keyword>
<feature type="region of interest" description="Disordered" evidence="1">
    <location>
        <begin position="145"/>
        <end position="166"/>
    </location>
</feature>
<evidence type="ECO:0000313" key="3">
    <source>
        <dbReference type="EMBL" id="TEB21376.1"/>
    </source>
</evidence>
<keyword evidence="2" id="KW-0732">Signal</keyword>
<reference evidence="3 4" key="1">
    <citation type="journal article" date="2019" name="Nat. Ecol. Evol.">
        <title>Megaphylogeny resolves global patterns of mushroom evolution.</title>
        <authorList>
            <person name="Varga T."/>
            <person name="Krizsan K."/>
            <person name="Foldi C."/>
            <person name="Dima B."/>
            <person name="Sanchez-Garcia M."/>
            <person name="Sanchez-Ramirez S."/>
            <person name="Szollosi G.J."/>
            <person name="Szarkandi J.G."/>
            <person name="Papp V."/>
            <person name="Albert L."/>
            <person name="Andreopoulos W."/>
            <person name="Angelini C."/>
            <person name="Antonin V."/>
            <person name="Barry K.W."/>
            <person name="Bougher N.L."/>
            <person name="Buchanan P."/>
            <person name="Buyck B."/>
            <person name="Bense V."/>
            <person name="Catcheside P."/>
            <person name="Chovatia M."/>
            <person name="Cooper J."/>
            <person name="Damon W."/>
            <person name="Desjardin D."/>
            <person name="Finy P."/>
            <person name="Geml J."/>
            <person name="Haridas S."/>
            <person name="Hughes K."/>
            <person name="Justo A."/>
            <person name="Karasinski D."/>
            <person name="Kautmanova I."/>
            <person name="Kiss B."/>
            <person name="Kocsube S."/>
            <person name="Kotiranta H."/>
            <person name="LaButti K.M."/>
            <person name="Lechner B.E."/>
            <person name="Liimatainen K."/>
            <person name="Lipzen A."/>
            <person name="Lukacs Z."/>
            <person name="Mihaltcheva S."/>
            <person name="Morgado L.N."/>
            <person name="Niskanen T."/>
            <person name="Noordeloos M.E."/>
            <person name="Ohm R.A."/>
            <person name="Ortiz-Santana B."/>
            <person name="Ovrebo C."/>
            <person name="Racz N."/>
            <person name="Riley R."/>
            <person name="Savchenko A."/>
            <person name="Shiryaev A."/>
            <person name="Soop K."/>
            <person name="Spirin V."/>
            <person name="Szebenyi C."/>
            <person name="Tomsovsky M."/>
            <person name="Tulloss R.E."/>
            <person name="Uehling J."/>
            <person name="Grigoriev I.V."/>
            <person name="Vagvolgyi C."/>
            <person name="Papp T."/>
            <person name="Martin F.M."/>
            <person name="Miettinen O."/>
            <person name="Hibbett D.S."/>
            <person name="Nagy L.G."/>
        </authorList>
    </citation>
    <scope>NUCLEOTIDE SEQUENCE [LARGE SCALE GENOMIC DNA]</scope>
    <source>
        <strain evidence="3 4">FP101781</strain>
    </source>
</reference>
<evidence type="ECO:0000256" key="2">
    <source>
        <dbReference type="SAM" id="SignalP"/>
    </source>
</evidence>
<feature type="signal peptide" evidence="2">
    <location>
        <begin position="1"/>
        <end position="22"/>
    </location>
</feature>
<gene>
    <name evidence="3" type="ORF">FA13DRAFT_1741954</name>
</gene>
<proteinExistence type="predicted"/>
<comment type="caution">
    <text evidence="3">The sequence shown here is derived from an EMBL/GenBank/DDBJ whole genome shotgun (WGS) entry which is preliminary data.</text>
</comment>
<feature type="chain" id="PRO_5021287538" evidence="2">
    <location>
        <begin position="23"/>
        <end position="166"/>
    </location>
</feature>